<dbReference type="InterPro" id="IPR051328">
    <property type="entry name" value="T7SS_ABC-Transporter"/>
</dbReference>
<sequence>MLPIKVVCVIKWGYTMKNILKVFKRDMKSIAKNPIALLIVGGLCIIPSLYAWVNIKACWDPYENTSTIPVAVVNNDKKVTFKGKEINIGEEVIKKLKDNKKIGWTFVNSKSASLGVVDGTYYAAIEIPEDFSSSFISVLSDNPKKPQINYKVDTKANPVATKITGVAKNTLTEEITANFVETVNETIFSSLNDVGQNAEKNKQDIIKLKDNIIDMNKNMDLILSTLQNINTRSGDLSKFLTEIKSTMPSISSGLSAVIESNENNKSLIKSTQNSMNNSFDNINTTLNNSQASVYRIQASMKELNTITSDTAVSQTNSIIGQVTMEISNISNGISSTVDFLQKVNEASPNGEVTKMIASLKNIQTSLNDEKSRLENARTQINEANKINKNMIDSINNGITDINTEIISATKEYNASARTSLNTIANNLVTATNDATDLLKSAQDLNNQIDKLMNTAIDGTNLANKVSGDMNYRLLEFKDTISKLSEKLQLVNNNDLVQIISILQSNPKFMGDFIADPINLKEEAINAIPNYGSAMAPIYTVLALWVGCLLLTSLLKTTVVPFEGSENITLREKHFGKMLTFITLASIQAFIMSVGDKVLLNVYTVSTPLMIIFAIVSSITFAIITFTLVSILGNIGKAIAIVFMIIQLAGSGGTYPIQVDPLIFRILQPLFPFTYSVGGFREAIAGPLISSVVLDFTMLLIIAIVFILIGFFFKEPLHNKIHKFEMRFEESGIGE</sequence>
<feature type="coiled-coil region" evidence="5">
    <location>
        <begin position="434"/>
        <end position="493"/>
    </location>
</feature>
<feature type="coiled-coil region" evidence="5">
    <location>
        <begin position="356"/>
        <end position="393"/>
    </location>
</feature>
<dbReference type="PANTHER" id="PTHR43077:SF10">
    <property type="entry name" value="TRANSPORT PERMEASE PROTEIN"/>
    <property type="match status" value="1"/>
</dbReference>
<dbReference type="InterPro" id="IPR017500">
    <property type="entry name" value="Phage_infect_YhgE_N"/>
</dbReference>
<evidence type="ECO:0000256" key="3">
    <source>
        <dbReference type="ARBA" id="ARBA00022989"/>
    </source>
</evidence>
<dbReference type="GO" id="GO:0016020">
    <property type="term" value="C:membrane"/>
    <property type="evidence" value="ECO:0007669"/>
    <property type="project" value="UniProtKB-SubCell"/>
</dbReference>
<dbReference type="EMBL" id="BLZR01000001">
    <property type="protein sequence ID" value="GFP77179.1"/>
    <property type="molecule type" value="Genomic_DNA"/>
</dbReference>
<organism evidence="7 8">
    <name type="scientific">Clostridium fungisolvens</name>
    <dbReference type="NCBI Taxonomy" id="1604897"/>
    <lineage>
        <taxon>Bacteria</taxon>
        <taxon>Bacillati</taxon>
        <taxon>Bacillota</taxon>
        <taxon>Clostridia</taxon>
        <taxon>Eubacteriales</taxon>
        <taxon>Clostridiaceae</taxon>
        <taxon>Clostridium</taxon>
    </lineage>
</organism>
<feature type="transmembrane region" description="Helical" evidence="6">
    <location>
        <begin position="535"/>
        <end position="554"/>
    </location>
</feature>
<dbReference type="AlphaFoldDB" id="A0A6V8SIX4"/>
<keyword evidence="4 6" id="KW-0472">Membrane</keyword>
<gene>
    <name evidence="7" type="ORF">bsdtw1_03293</name>
</gene>
<evidence type="ECO:0008006" key="9">
    <source>
        <dbReference type="Google" id="ProtNLM"/>
    </source>
</evidence>
<dbReference type="NCBIfam" id="TIGR03061">
    <property type="entry name" value="pip_yhgE_Nterm"/>
    <property type="match status" value="1"/>
</dbReference>
<name>A0A6V8SIX4_9CLOT</name>
<reference evidence="7 8" key="1">
    <citation type="submission" date="2020-07" db="EMBL/GenBank/DDBJ databases">
        <title>A new beta-1,3-glucan-decomposing anaerobic bacterium isolated from anoxic soil subjected to biological soil disinfestation.</title>
        <authorList>
            <person name="Ueki A."/>
            <person name="Tonouchi A."/>
        </authorList>
    </citation>
    <scope>NUCLEOTIDE SEQUENCE [LARGE SCALE GENOMIC DNA]</scope>
    <source>
        <strain evidence="7 8">TW1</strain>
    </source>
</reference>
<proteinExistence type="predicted"/>
<feature type="transmembrane region" description="Helical" evidence="6">
    <location>
        <begin position="574"/>
        <end position="594"/>
    </location>
</feature>
<dbReference type="Gene3D" id="3.40.1710.10">
    <property type="entry name" value="abc type-2 transporter like domain"/>
    <property type="match status" value="1"/>
</dbReference>
<dbReference type="NCBIfam" id="TIGR03062">
    <property type="entry name" value="pip_yhgE_Cterm"/>
    <property type="match status" value="1"/>
</dbReference>
<comment type="caution">
    <text evidence="7">The sequence shown here is derived from an EMBL/GenBank/DDBJ whole genome shotgun (WGS) entry which is preliminary data.</text>
</comment>
<keyword evidence="5" id="KW-0175">Coiled coil</keyword>
<feature type="transmembrane region" description="Helical" evidence="6">
    <location>
        <begin position="606"/>
        <end position="630"/>
    </location>
</feature>
<evidence type="ECO:0000256" key="6">
    <source>
        <dbReference type="SAM" id="Phobius"/>
    </source>
</evidence>
<comment type="subcellular location">
    <subcellularLocation>
        <location evidence="1">Membrane</location>
        <topology evidence="1">Multi-pass membrane protein</topology>
    </subcellularLocation>
</comment>
<keyword evidence="8" id="KW-1185">Reference proteome</keyword>
<keyword evidence="3 6" id="KW-1133">Transmembrane helix</keyword>
<dbReference type="Proteomes" id="UP000580568">
    <property type="component" value="Unassembled WGS sequence"/>
</dbReference>
<feature type="transmembrane region" description="Helical" evidence="6">
    <location>
        <begin position="637"/>
        <end position="656"/>
    </location>
</feature>
<keyword evidence="2 6" id="KW-0812">Transmembrane</keyword>
<evidence type="ECO:0000313" key="7">
    <source>
        <dbReference type="EMBL" id="GFP77179.1"/>
    </source>
</evidence>
<evidence type="ECO:0000313" key="8">
    <source>
        <dbReference type="Proteomes" id="UP000580568"/>
    </source>
</evidence>
<dbReference type="PANTHER" id="PTHR43077">
    <property type="entry name" value="TRANSPORT PERMEASE YVFS-RELATED"/>
    <property type="match status" value="1"/>
</dbReference>
<feature type="transmembrane region" description="Helical" evidence="6">
    <location>
        <begin position="35"/>
        <end position="53"/>
    </location>
</feature>
<dbReference type="InterPro" id="IPR017501">
    <property type="entry name" value="Phage_infect_YhgE_C"/>
</dbReference>
<evidence type="ECO:0000256" key="4">
    <source>
        <dbReference type="ARBA" id="ARBA00023136"/>
    </source>
</evidence>
<accession>A0A6V8SIX4</accession>
<evidence type="ECO:0000256" key="2">
    <source>
        <dbReference type="ARBA" id="ARBA00022692"/>
    </source>
</evidence>
<feature type="transmembrane region" description="Helical" evidence="6">
    <location>
        <begin position="687"/>
        <end position="712"/>
    </location>
</feature>
<evidence type="ECO:0000256" key="5">
    <source>
        <dbReference type="SAM" id="Coils"/>
    </source>
</evidence>
<evidence type="ECO:0000256" key="1">
    <source>
        <dbReference type="ARBA" id="ARBA00004141"/>
    </source>
</evidence>
<protein>
    <recommendedName>
        <fullName evidence="9">YhgE/Pip domain-containing protein</fullName>
    </recommendedName>
</protein>